<dbReference type="EMBL" id="CACTIH010005550">
    <property type="protein sequence ID" value="CAA2997310.1"/>
    <property type="molecule type" value="Genomic_DNA"/>
</dbReference>
<protein>
    <submittedName>
        <fullName evidence="2">Uncharacterized protein</fullName>
    </submittedName>
</protein>
<dbReference type="AlphaFoldDB" id="A0A8S0SXH3"/>
<comment type="caution">
    <text evidence="2">The sequence shown here is derived from an EMBL/GenBank/DDBJ whole genome shotgun (WGS) entry which is preliminary data.</text>
</comment>
<proteinExistence type="predicted"/>
<dbReference type="Gramene" id="OE9A089584T1">
    <property type="protein sequence ID" value="OE9A089584C1"/>
    <property type="gene ID" value="OE9A089584"/>
</dbReference>
<feature type="transmembrane region" description="Helical" evidence="1">
    <location>
        <begin position="20"/>
        <end position="40"/>
    </location>
</feature>
<keyword evidence="3" id="KW-1185">Reference proteome</keyword>
<evidence type="ECO:0000313" key="3">
    <source>
        <dbReference type="Proteomes" id="UP000594638"/>
    </source>
</evidence>
<accession>A0A8S0SXH3</accession>
<evidence type="ECO:0000313" key="2">
    <source>
        <dbReference type="EMBL" id="CAA2997310.1"/>
    </source>
</evidence>
<keyword evidence="1" id="KW-0472">Membrane</keyword>
<name>A0A8S0SXH3_OLEEU</name>
<keyword evidence="1" id="KW-0812">Transmembrane</keyword>
<keyword evidence="1" id="KW-1133">Transmembrane helix</keyword>
<evidence type="ECO:0000256" key="1">
    <source>
        <dbReference type="SAM" id="Phobius"/>
    </source>
</evidence>
<sequence length="104" mass="11378">MNKFHNTLPRKTGLHNTHRLSIVFSILFSFLFLLSIPGSVEESTSAYKRADVSYGAGAVLGDISRGILRGVFVQSDVDRGVQITEASSFEVMWVEASRSPRGCG</sequence>
<dbReference type="Proteomes" id="UP000594638">
    <property type="component" value="Unassembled WGS sequence"/>
</dbReference>
<gene>
    <name evidence="2" type="ORF">OLEA9_A089584</name>
</gene>
<organism evidence="2 3">
    <name type="scientific">Olea europaea subsp. europaea</name>
    <dbReference type="NCBI Taxonomy" id="158383"/>
    <lineage>
        <taxon>Eukaryota</taxon>
        <taxon>Viridiplantae</taxon>
        <taxon>Streptophyta</taxon>
        <taxon>Embryophyta</taxon>
        <taxon>Tracheophyta</taxon>
        <taxon>Spermatophyta</taxon>
        <taxon>Magnoliopsida</taxon>
        <taxon>eudicotyledons</taxon>
        <taxon>Gunneridae</taxon>
        <taxon>Pentapetalae</taxon>
        <taxon>asterids</taxon>
        <taxon>lamiids</taxon>
        <taxon>Lamiales</taxon>
        <taxon>Oleaceae</taxon>
        <taxon>Oleeae</taxon>
        <taxon>Olea</taxon>
    </lineage>
</organism>
<reference evidence="2 3" key="1">
    <citation type="submission" date="2019-12" db="EMBL/GenBank/DDBJ databases">
        <authorList>
            <person name="Alioto T."/>
            <person name="Alioto T."/>
            <person name="Gomez Garrido J."/>
        </authorList>
    </citation>
    <scope>NUCLEOTIDE SEQUENCE [LARGE SCALE GENOMIC DNA]</scope>
</reference>